<dbReference type="RefSeq" id="WP_099064672.1">
    <property type="nucleotide sequence ID" value="NZ_CAMKUJ010000001.1"/>
</dbReference>
<dbReference type="Proteomes" id="UP000596176">
    <property type="component" value="Chromosome"/>
</dbReference>
<gene>
    <name evidence="1" type="ORF">JKX24_19950</name>
</gene>
<dbReference type="EMBL" id="CP068391">
    <property type="protein sequence ID" value="QQX56027.1"/>
    <property type="molecule type" value="Genomic_DNA"/>
</dbReference>
<protein>
    <submittedName>
        <fullName evidence="1">Uncharacterized protein</fullName>
    </submittedName>
</protein>
<evidence type="ECO:0000313" key="1">
    <source>
        <dbReference type="EMBL" id="QQX56027.1"/>
    </source>
</evidence>
<sequence length="221" mass="25162">MATSSPREIADGMLKIFDTRKKSNAEIFAKSAVSGFIEIPEDLWMLTRDFFDSDNRWRNQTDRIRLITLIKKGLTSEDVRRLLNIVIRKYLTGLTEEQSKDLLLKKAGRTSGNMAFKMVFVNELISLFVSKIIPRFLVSAGMTGVLSIGASVSRSIYSSYELRKLNQNIYNELRAAGDLDLLYFLVDDNIKPFIDAINYQGSHGAYDKQIFDRFLAGVPRD</sequence>
<name>A0A7U0RQS6_SERPR</name>
<dbReference type="AlphaFoldDB" id="A0A7U0RQS6"/>
<proteinExistence type="predicted"/>
<evidence type="ECO:0000313" key="2">
    <source>
        <dbReference type="Proteomes" id="UP000596176"/>
    </source>
</evidence>
<organism evidence="1 2">
    <name type="scientific">Serratia proteamaculans</name>
    <dbReference type="NCBI Taxonomy" id="28151"/>
    <lineage>
        <taxon>Bacteria</taxon>
        <taxon>Pseudomonadati</taxon>
        <taxon>Pseudomonadota</taxon>
        <taxon>Gammaproteobacteria</taxon>
        <taxon>Enterobacterales</taxon>
        <taxon>Yersiniaceae</taxon>
        <taxon>Serratia</taxon>
    </lineage>
</organism>
<accession>A0A7U0RQS6</accession>
<reference evidence="1 2" key="1">
    <citation type="submission" date="2021-01" db="EMBL/GenBank/DDBJ databases">
        <title>Chromosome sequence of Serratia proteamaculans strain 94 rif-r, isolated from spoiled beef.</title>
        <authorList>
            <person name="Zaytseva Y.V."/>
            <person name="Iablokov S.N."/>
            <person name="Klyukina A."/>
        </authorList>
    </citation>
    <scope>NUCLEOTIDE SEQUENCE [LARGE SCALE GENOMIC DNA]</scope>
    <source>
        <strain evidence="1 2">94 rif-r</strain>
    </source>
</reference>